<evidence type="ECO:0000256" key="1">
    <source>
        <dbReference type="SAM" id="MobiDB-lite"/>
    </source>
</evidence>
<feature type="region of interest" description="Disordered" evidence="1">
    <location>
        <begin position="22"/>
        <end position="52"/>
    </location>
</feature>
<dbReference type="EMBL" id="LAZR01000886">
    <property type="protein sequence ID" value="KKN55419.1"/>
    <property type="molecule type" value="Genomic_DNA"/>
</dbReference>
<gene>
    <name evidence="2" type="ORF">LCGC14_0582710</name>
</gene>
<feature type="non-terminal residue" evidence="2">
    <location>
        <position position="89"/>
    </location>
</feature>
<name>A0A0F9RKY8_9ZZZZ</name>
<sequence length="89" mass="10044">MKTTGEKLLALYSQLKERIKMMPKKRKVKKGSGRTEVKKRQKIKSETDQKARHTDALTKLLVDAKEINARLEKAGTLDGKADDHRLAAA</sequence>
<feature type="compositionally biased region" description="Basic and acidic residues" evidence="1">
    <location>
        <begin position="33"/>
        <end position="52"/>
    </location>
</feature>
<comment type="caution">
    <text evidence="2">The sequence shown here is derived from an EMBL/GenBank/DDBJ whole genome shotgun (WGS) entry which is preliminary data.</text>
</comment>
<feature type="compositionally biased region" description="Basic residues" evidence="1">
    <location>
        <begin position="22"/>
        <end position="32"/>
    </location>
</feature>
<evidence type="ECO:0000313" key="2">
    <source>
        <dbReference type="EMBL" id="KKN55419.1"/>
    </source>
</evidence>
<organism evidence="2">
    <name type="scientific">marine sediment metagenome</name>
    <dbReference type="NCBI Taxonomy" id="412755"/>
    <lineage>
        <taxon>unclassified sequences</taxon>
        <taxon>metagenomes</taxon>
        <taxon>ecological metagenomes</taxon>
    </lineage>
</organism>
<reference evidence="2" key="1">
    <citation type="journal article" date="2015" name="Nature">
        <title>Complex archaea that bridge the gap between prokaryotes and eukaryotes.</title>
        <authorList>
            <person name="Spang A."/>
            <person name="Saw J.H."/>
            <person name="Jorgensen S.L."/>
            <person name="Zaremba-Niedzwiedzka K."/>
            <person name="Martijn J."/>
            <person name="Lind A.E."/>
            <person name="van Eijk R."/>
            <person name="Schleper C."/>
            <person name="Guy L."/>
            <person name="Ettema T.J."/>
        </authorList>
    </citation>
    <scope>NUCLEOTIDE SEQUENCE</scope>
</reference>
<accession>A0A0F9RKY8</accession>
<proteinExistence type="predicted"/>
<protein>
    <submittedName>
        <fullName evidence="2">Uncharacterized protein</fullName>
    </submittedName>
</protein>
<dbReference type="AlphaFoldDB" id="A0A0F9RKY8"/>